<dbReference type="InterPro" id="IPR011025">
    <property type="entry name" value="GproteinA_insert"/>
</dbReference>
<sequence>MGACESSDSKETREAQMISRRIDKELEKKSNGNMEQKLLLLGPGESGKSTCLKQMKIMHTSGYTEQEIQEKKLVVYINIIQSMMALLDAMESFAIPFESSSMEIHCNLIKKVFDSGSDVTEFSSDLRTAVRELWADKGVRECFSQRSRFHISESAE</sequence>
<dbReference type="GO" id="GO:0005737">
    <property type="term" value="C:cytoplasm"/>
    <property type="evidence" value="ECO:0007669"/>
    <property type="project" value="TreeGrafter"/>
</dbReference>
<dbReference type="Gene3D" id="1.10.400.10">
    <property type="entry name" value="GI Alpha 1, domain 2-like"/>
    <property type="match status" value="1"/>
</dbReference>
<evidence type="ECO:0000256" key="4">
    <source>
        <dbReference type="PIRSR" id="PIRSR601019-1"/>
    </source>
</evidence>
<keyword evidence="1 4" id="KW-0547">Nucleotide-binding</keyword>
<dbReference type="InterPro" id="IPR001019">
    <property type="entry name" value="Gprotein_alpha_su"/>
</dbReference>
<evidence type="ECO:0000313" key="6">
    <source>
        <dbReference type="Proteomes" id="UP000095283"/>
    </source>
</evidence>
<dbReference type="SUPFAM" id="SSF52540">
    <property type="entry name" value="P-loop containing nucleoside triphosphate hydrolases"/>
    <property type="match status" value="1"/>
</dbReference>
<dbReference type="GO" id="GO:0031683">
    <property type="term" value="F:G-protein beta/gamma-subunit complex binding"/>
    <property type="evidence" value="ECO:0007669"/>
    <property type="project" value="InterPro"/>
</dbReference>
<keyword evidence="5" id="KW-0460">Magnesium</keyword>
<evidence type="ECO:0000256" key="2">
    <source>
        <dbReference type="ARBA" id="ARBA00023134"/>
    </source>
</evidence>
<evidence type="ECO:0000313" key="7">
    <source>
        <dbReference type="WBParaSite" id="Hba_02512"/>
    </source>
</evidence>
<dbReference type="GO" id="GO:0046872">
    <property type="term" value="F:metal ion binding"/>
    <property type="evidence" value="ECO:0007669"/>
    <property type="project" value="UniProtKB-KW"/>
</dbReference>
<evidence type="ECO:0000256" key="5">
    <source>
        <dbReference type="PIRSR" id="PIRSR601019-2"/>
    </source>
</evidence>
<accession>A0A1I7WCQ2</accession>
<dbReference type="Pfam" id="PF00503">
    <property type="entry name" value="G-alpha"/>
    <property type="match status" value="1"/>
</dbReference>
<proteinExistence type="predicted"/>
<feature type="binding site" evidence="4">
    <location>
        <begin position="45"/>
        <end position="50"/>
    </location>
    <ligand>
        <name>GTP</name>
        <dbReference type="ChEBI" id="CHEBI:37565"/>
    </ligand>
</feature>
<dbReference type="GO" id="GO:0001664">
    <property type="term" value="F:G protein-coupled receptor binding"/>
    <property type="evidence" value="ECO:0007669"/>
    <property type="project" value="TreeGrafter"/>
</dbReference>
<dbReference type="GO" id="GO:0007188">
    <property type="term" value="P:adenylate cyclase-modulating G protein-coupled receptor signaling pathway"/>
    <property type="evidence" value="ECO:0007669"/>
    <property type="project" value="TreeGrafter"/>
</dbReference>
<protein>
    <submittedName>
        <fullName evidence="7">Guanine nucleotide-binding protein G(Q) subunit alpha</fullName>
    </submittedName>
</protein>
<dbReference type="PANTHER" id="PTHR10218:SF225">
    <property type="entry name" value="GUANINE NUCLEOTIDE-BINDING PROTEIN ALPHA-10 SUBUNIT"/>
    <property type="match status" value="1"/>
</dbReference>
<dbReference type="PANTHER" id="PTHR10218">
    <property type="entry name" value="GTP-BINDING PROTEIN ALPHA SUBUNIT"/>
    <property type="match status" value="1"/>
</dbReference>
<feature type="binding site" evidence="5">
    <location>
        <position position="49"/>
    </location>
    <ligand>
        <name>Mg(2+)</name>
        <dbReference type="ChEBI" id="CHEBI:18420"/>
    </ligand>
</feature>
<evidence type="ECO:0000256" key="3">
    <source>
        <dbReference type="ARBA" id="ARBA00023224"/>
    </source>
</evidence>
<organism evidence="6 7">
    <name type="scientific">Heterorhabditis bacteriophora</name>
    <name type="common">Entomopathogenic nematode worm</name>
    <dbReference type="NCBI Taxonomy" id="37862"/>
    <lineage>
        <taxon>Eukaryota</taxon>
        <taxon>Metazoa</taxon>
        <taxon>Ecdysozoa</taxon>
        <taxon>Nematoda</taxon>
        <taxon>Chromadorea</taxon>
        <taxon>Rhabditida</taxon>
        <taxon>Rhabditina</taxon>
        <taxon>Rhabditomorpha</taxon>
        <taxon>Strongyloidea</taxon>
        <taxon>Heterorhabditidae</taxon>
        <taxon>Heterorhabditis</taxon>
    </lineage>
</organism>
<dbReference type="WBParaSite" id="Hba_02512">
    <property type="protein sequence ID" value="Hba_02512"/>
    <property type="gene ID" value="Hba_02512"/>
</dbReference>
<dbReference type="AlphaFoldDB" id="A0A1I7WCQ2"/>
<dbReference type="GO" id="GO:0005525">
    <property type="term" value="F:GTP binding"/>
    <property type="evidence" value="ECO:0007669"/>
    <property type="project" value="UniProtKB-KW"/>
</dbReference>
<dbReference type="PROSITE" id="PS51882">
    <property type="entry name" value="G_ALPHA"/>
    <property type="match status" value="1"/>
</dbReference>
<evidence type="ECO:0000256" key="1">
    <source>
        <dbReference type="ARBA" id="ARBA00022741"/>
    </source>
</evidence>
<reference evidence="7" key="1">
    <citation type="submission" date="2016-11" db="UniProtKB">
        <authorList>
            <consortium name="WormBaseParasite"/>
        </authorList>
    </citation>
    <scope>IDENTIFICATION</scope>
</reference>
<dbReference type="Gene3D" id="3.40.50.300">
    <property type="entry name" value="P-loop containing nucleotide triphosphate hydrolases"/>
    <property type="match status" value="1"/>
</dbReference>
<keyword evidence="3" id="KW-0807">Transducer</keyword>
<keyword evidence="5" id="KW-0479">Metal-binding</keyword>
<keyword evidence="2 4" id="KW-0342">GTP-binding</keyword>
<dbReference type="SUPFAM" id="SSF47895">
    <property type="entry name" value="Transducin (alpha subunit), insertion domain"/>
    <property type="match status" value="1"/>
</dbReference>
<dbReference type="SMART" id="SM00275">
    <property type="entry name" value="G_alpha"/>
    <property type="match status" value="1"/>
</dbReference>
<keyword evidence="6" id="KW-1185">Reference proteome</keyword>
<name>A0A1I7WCQ2_HETBA</name>
<dbReference type="GO" id="GO:0003924">
    <property type="term" value="F:GTPase activity"/>
    <property type="evidence" value="ECO:0007669"/>
    <property type="project" value="InterPro"/>
</dbReference>
<dbReference type="InterPro" id="IPR027417">
    <property type="entry name" value="P-loop_NTPase"/>
</dbReference>
<dbReference type="GO" id="GO:0005834">
    <property type="term" value="C:heterotrimeric G-protein complex"/>
    <property type="evidence" value="ECO:0007669"/>
    <property type="project" value="TreeGrafter"/>
</dbReference>
<dbReference type="Proteomes" id="UP000095283">
    <property type="component" value="Unplaced"/>
</dbReference>